<proteinExistence type="predicted"/>
<dbReference type="EMBL" id="JAHQIW010003944">
    <property type="protein sequence ID" value="KAJ1360700.1"/>
    <property type="molecule type" value="Genomic_DNA"/>
</dbReference>
<name>A0AAD5QT67_PARTN</name>
<protein>
    <submittedName>
        <fullName evidence="1">Uncharacterized protein</fullName>
    </submittedName>
</protein>
<evidence type="ECO:0000313" key="1">
    <source>
        <dbReference type="EMBL" id="KAJ1360700.1"/>
    </source>
</evidence>
<comment type="caution">
    <text evidence="1">The sequence shown here is derived from an EMBL/GenBank/DDBJ whole genome shotgun (WGS) entry which is preliminary data.</text>
</comment>
<dbReference type="Proteomes" id="UP001196413">
    <property type="component" value="Unassembled WGS sequence"/>
</dbReference>
<reference evidence="1" key="1">
    <citation type="submission" date="2021-06" db="EMBL/GenBank/DDBJ databases">
        <title>Parelaphostrongylus tenuis whole genome reference sequence.</title>
        <authorList>
            <person name="Garwood T.J."/>
            <person name="Larsen P.A."/>
            <person name="Fountain-Jones N.M."/>
            <person name="Garbe J.R."/>
            <person name="Macchietto M.G."/>
            <person name="Kania S.A."/>
            <person name="Gerhold R.W."/>
            <person name="Richards J.E."/>
            <person name="Wolf T.M."/>
        </authorList>
    </citation>
    <scope>NUCLEOTIDE SEQUENCE</scope>
    <source>
        <strain evidence="1">MNPRO001-30</strain>
        <tissue evidence="1">Meninges</tissue>
    </source>
</reference>
<organism evidence="1 2">
    <name type="scientific">Parelaphostrongylus tenuis</name>
    <name type="common">Meningeal worm</name>
    <dbReference type="NCBI Taxonomy" id="148309"/>
    <lineage>
        <taxon>Eukaryota</taxon>
        <taxon>Metazoa</taxon>
        <taxon>Ecdysozoa</taxon>
        <taxon>Nematoda</taxon>
        <taxon>Chromadorea</taxon>
        <taxon>Rhabditida</taxon>
        <taxon>Rhabditina</taxon>
        <taxon>Rhabditomorpha</taxon>
        <taxon>Strongyloidea</taxon>
        <taxon>Metastrongylidae</taxon>
        <taxon>Parelaphostrongylus</taxon>
    </lineage>
</organism>
<gene>
    <name evidence="1" type="ORF">KIN20_019735</name>
</gene>
<accession>A0AAD5QT67</accession>
<keyword evidence="2" id="KW-1185">Reference proteome</keyword>
<sequence length="69" mass="7340">MASTCEDNQTQTSCVHSVAGFDELAVVCIARDMPDSGVQAWVGVACCGVHYERPRRSVGLRVSALRGVS</sequence>
<dbReference type="AlphaFoldDB" id="A0AAD5QT67"/>
<evidence type="ECO:0000313" key="2">
    <source>
        <dbReference type="Proteomes" id="UP001196413"/>
    </source>
</evidence>